<evidence type="ECO:0000313" key="3">
    <source>
        <dbReference type="Proteomes" id="UP000693972"/>
    </source>
</evidence>
<dbReference type="Proteomes" id="UP000693972">
    <property type="component" value="Unassembled WGS sequence"/>
</dbReference>
<dbReference type="SMART" id="SM00332">
    <property type="entry name" value="PP2Cc"/>
    <property type="match status" value="1"/>
</dbReference>
<keyword evidence="3" id="KW-1185">Reference proteome</keyword>
<feature type="domain" description="PPM-type phosphatase" evidence="1">
    <location>
        <begin position="10"/>
        <end position="257"/>
    </location>
</feature>
<dbReference type="EMBL" id="JAIMBW010000001">
    <property type="protein sequence ID" value="MBY4891972.1"/>
    <property type="molecule type" value="Genomic_DNA"/>
</dbReference>
<proteinExistence type="predicted"/>
<dbReference type="InterPro" id="IPR036457">
    <property type="entry name" value="PPM-type-like_dom_sf"/>
</dbReference>
<dbReference type="Gene3D" id="3.60.40.10">
    <property type="entry name" value="PPM-type phosphatase domain"/>
    <property type="match status" value="1"/>
</dbReference>
<dbReference type="SUPFAM" id="SSF81606">
    <property type="entry name" value="PP2C-like"/>
    <property type="match status" value="1"/>
</dbReference>
<gene>
    <name evidence="2" type="ORF">KUL25_04245</name>
</gene>
<evidence type="ECO:0000259" key="1">
    <source>
        <dbReference type="PROSITE" id="PS51746"/>
    </source>
</evidence>
<dbReference type="PROSITE" id="PS51746">
    <property type="entry name" value="PPM_2"/>
    <property type="match status" value="1"/>
</dbReference>
<reference evidence="2 3" key="1">
    <citation type="submission" date="2021-07" db="EMBL/GenBank/DDBJ databases">
        <title>Karlodiniumbacter phycospheric gen. nov., sp. nov., a phycosphere bacterium isolated from karlodinium veneficum.</title>
        <authorList>
            <person name="Peng Y."/>
            <person name="Jiang L."/>
            <person name="Lee J."/>
        </authorList>
    </citation>
    <scope>NUCLEOTIDE SEQUENCE</scope>
    <source>
        <strain evidence="2 3">N5</strain>
    </source>
</reference>
<dbReference type="RefSeq" id="WP_257891803.1">
    <property type="nucleotide sequence ID" value="NZ_JAIMBW010000001.1"/>
</dbReference>
<organism evidence="2">
    <name type="scientific">Gymnodinialimonas phycosphaerae</name>
    <dbReference type="NCBI Taxonomy" id="2841589"/>
    <lineage>
        <taxon>Bacteria</taxon>
        <taxon>Pseudomonadati</taxon>
        <taxon>Pseudomonadota</taxon>
        <taxon>Alphaproteobacteria</taxon>
        <taxon>Rhodobacterales</taxon>
        <taxon>Paracoccaceae</taxon>
        <taxon>Gymnodinialimonas</taxon>
    </lineage>
</organism>
<protein>
    <submittedName>
        <fullName evidence="2">Protein phosphatase 2C domain-containing protein</fullName>
    </submittedName>
</protein>
<dbReference type="SMART" id="SM00331">
    <property type="entry name" value="PP2C_SIG"/>
    <property type="match status" value="1"/>
</dbReference>
<dbReference type="InterPro" id="IPR001932">
    <property type="entry name" value="PPM-type_phosphatase-like_dom"/>
</dbReference>
<dbReference type="AlphaFoldDB" id="A0A975TW77"/>
<sequence>MNERQQIEFDVSSALAMGARTRQEDAVAVAFPEKARQGFAVLSDGMGGHASGDLASRTIVAEIFSGLTLGDLEDAAHLPGLLGGAITKANAALTSSVEGHPTRRGMGGTVVAVVAANDKLHWISVGDSVLYLFRDETLTRLNEDHSMAPEIDLMLAQGMLTAEQAAHHPQRNCLTSALMGEKIAAVDCPDIPVSLKPDDIVILASDGLQFLPDPIIEALLLRARSEKSADIALDLLDALATLNDPEQDNTAIVVVQAKACAVRSRPNRFRTTSDAIRRAFRRAVPPPAYVTTRRE</sequence>
<name>A0A975TW77_9RHOB</name>
<accession>A0A975TW77</accession>
<dbReference type="CDD" id="cd00143">
    <property type="entry name" value="PP2Cc"/>
    <property type="match status" value="1"/>
</dbReference>
<dbReference type="Pfam" id="PF13672">
    <property type="entry name" value="PP2C_2"/>
    <property type="match status" value="1"/>
</dbReference>
<dbReference type="EMBL" id="CP078073">
    <property type="protein sequence ID" value="QXL88737.1"/>
    <property type="molecule type" value="Genomic_DNA"/>
</dbReference>
<evidence type="ECO:0000313" key="2">
    <source>
        <dbReference type="EMBL" id="QXL88737.1"/>
    </source>
</evidence>